<dbReference type="InterPro" id="IPR050377">
    <property type="entry name" value="Radical_SAM_PqqE_MftC-like"/>
</dbReference>
<evidence type="ECO:0000256" key="1">
    <source>
        <dbReference type="ARBA" id="ARBA00022691"/>
    </source>
</evidence>
<dbReference type="NCBIfam" id="TIGR04085">
    <property type="entry name" value="rSAM_more_4Fe4S"/>
    <property type="match status" value="1"/>
</dbReference>
<evidence type="ECO:0000256" key="4">
    <source>
        <dbReference type="ARBA" id="ARBA00023014"/>
    </source>
</evidence>
<dbReference type="GO" id="GO:0003824">
    <property type="term" value="F:catalytic activity"/>
    <property type="evidence" value="ECO:0007669"/>
    <property type="project" value="InterPro"/>
</dbReference>
<dbReference type="CDD" id="cd01335">
    <property type="entry name" value="Radical_SAM"/>
    <property type="match status" value="1"/>
</dbReference>
<proteinExistence type="predicted"/>
<reference evidence="6 7" key="1">
    <citation type="submission" date="2014-04" db="EMBL/GenBank/DDBJ databases">
        <authorList>
            <person name="Hornung B.V."/>
        </authorList>
    </citation>
    <scope>NUCLEOTIDE SEQUENCE [LARGE SCALE GENOMIC DNA]</scope>
    <source>
        <strain evidence="6 7">CRIB</strain>
    </source>
</reference>
<evidence type="ECO:0000256" key="3">
    <source>
        <dbReference type="ARBA" id="ARBA00023004"/>
    </source>
</evidence>
<keyword evidence="1" id="KW-0949">S-adenosyl-L-methionine</keyword>
<dbReference type="InterPro" id="IPR007197">
    <property type="entry name" value="rSAM"/>
</dbReference>
<organism evidence="6 7">
    <name type="scientific">Romboutsia ilealis</name>
    <dbReference type="NCBI Taxonomy" id="1115758"/>
    <lineage>
        <taxon>Bacteria</taxon>
        <taxon>Bacillati</taxon>
        <taxon>Bacillota</taxon>
        <taxon>Clostridia</taxon>
        <taxon>Peptostreptococcales</taxon>
        <taxon>Peptostreptococcaceae</taxon>
        <taxon>Romboutsia</taxon>
    </lineage>
</organism>
<evidence type="ECO:0000313" key="6">
    <source>
        <dbReference type="EMBL" id="CED94046.1"/>
    </source>
</evidence>
<dbReference type="KEGG" id="ril:CRIB_1438"/>
<dbReference type="GO" id="GO:0046872">
    <property type="term" value="F:metal ion binding"/>
    <property type="evidence" value="ECO:0007669"/>
    <property type="project" value="UniProtKB-KW"/>
</dbReference>
<dbReference type="Pfam" id="PF04055">
    <property type="entry name" value="Radical_SAM"/>
    <property type="match status" value="1"/>
</dbReference>
<gene>
    <name evidence="6" type="ORF">CRIB_1438</name>
</gene>
<dbReference type="InterPro" id="IPR013785">
    <property type="entry name" value="Aldolase_TIM"/>
</dbReference>
<keyword evidence="3" id="KW-0408">Iron</keyword>
<dbReference type="GO" id="GO:0051536">
    <property type="term" value="F:iron-sulfur cluster binding"/>
    <property type="evidence" value="ECO:0007669"/>
    <property type="project" value="UniProtKB-KW"/>
</dbReference>
<dbReference type="Proteomes" id="UP000245622">
    <property type="component" value="Chromosome 1"/>
</dbReference>
<dbReference type="Gene3D" id="3.20.20.70">
    <property type="entry name" value="Aldolase class I"/>
    <property type="match status" value="1"/>
</dbReference>
<evidence type="ECO:0000256" key="2">
    <source>
        <dbReference type="ARBA" id="ARBA00022723"/>
    </source>
</evidence>
<keyword evidence="4" id="KW-0411">Iron-sulfur</keyword>
<dbReference type="InterPro" id="IPR058240">
    <property type="entry name" value="rSAM_sf"/>
</dbReference>
<sequence length="399" mass="46160">MYQINNDVIYVKGAKRGAIYDLNNGDVFSINEDACKIVNKYIDGVELIEAEKEYLDLLESNNLINKSFSSSKYIPEKKRDRLRLVWLEITQACNMRCLHCYEGENHISDKNNSLSIDEWKQVIDDIAELSVDRVVIIGGEPCTHKNIKDILLYLSKKNISTTLFTNGYFLDDEMNNIIIDNDINVKVSLYGQNSDVHDRITGIKGSFNRLVENIKFLVSKGVKVNIAVTLMRENELHYDEIKAFVGQLNVSGVRFDVIREVIDGSQSNHLPVMENILKMAYRKKANFSIKKSDFDEYINRNTCWYSKLVVCENGDILPCVFERNVSYGNIRNNTLQEIINSNRLKVCWNFDYSRVEECKDCEYRYACKDCRPLAISNNRINGKNPRCMYNPYDGEWKNG</sequence>
<name>A0A1V1I1E8_9FIRM</name>
<dbReference type="PANTHER" id="PTHR11228">
    <property type="entry name" value="RADICAL SAM DOMAIN PROTEIN"/>
    <property type="match status" value="1"/>
</dbReference>
<keyword evidence="7" id="KW-1185">Reference proteome</keyword>
<dbReference type="PANTHER" id="PTHR11228:SF7">
    <property type="entry name" value="PQQA PEPTIDE CYCLASE"/>
    <property type="match status" value="1"/>
</dbReference>
<dbReference type="AlphaFoldDB" id="A0A1V1I1E8"/>
<dbReference type="SUPFAM" id="SSF102114">
    <property type="entry name" value="Radical SAM enzymes"/>
    <property type="match status" value="1"/>
</dbReference>
<evidence type="ECO:0000313" key="7">
    <source>
        <dbReference type="Proteomes" id="UP000245622"/>
    </source>
</evidence>
<accession>A0A1V1I1E8</accession>
<dbReference type="RefSeq" id="WP_180701598.1">
    <property type="nucleotide sequence ID" value="NZ_LN555523.1"/>
</dbReference>
<dbReference type="GeneID" id="82205473"/>
<dbReference type="SFLD" id="SFLDG01067">
    <property type="entry name" value="SPASM/twitch_domain_containing"/>
    <property type="match status" value="1"/>
</dbReference>
<dbReference type="PROSITE" id="PS51918">
    <property type="entry name" value="RADICAL_SAM"/>
    <property type="match status" value="1"/>
</dbReference>
<dbReference type="InterPro" id="IPR023885">
    <property type="entry name" value="4Fe4S-binding_SPASM_dom"/>
</dbReference>
<dbReference type="EMBL" id="LN555523">
    <property type="protein sequence ID" value="CED94046.1"/>
    <property type="molecule type" value="Genomic_DNA"/>
</dbReference>
<keyword evidence="2" id="KW-0479">Metal-binding</keyword>
<feature type="domain" description="Radical SAM core" evidence="5">
    <location>
        <begin position="79"/>
        <end position="295"/>
    </location>
</feature>
<dbReference type="Pfam" id="PF13186">
    <property type="entry name" value="SPASM"/>
    <property type="match status" value="1"/>
</dbReference>
<dbReference type="SFLD" id="SFLDG01386">
    <property type="entry name" value="main_SPASM_domain-containing"/>
    <property type="match status" value="1"/>
</dbReference>
<protein>
    <submittedName>
        <fullName evidence="6">4Fe-4S single cluster domain / radical SAM additional 4Fe4S-binding SPASM domain multi-domain protein</fullName>
    </submittedName>
</protein>
<evidence type="ECO:0000259" key="5">
    <source>
        <dbReference type="PROSITE" id="PS51918"/>
    </source>
</evidence>
<dbReference type="SFLD" id="SFLDS00029">
    <property type="entry name" value="Radical_SAM"/>
    <property type="match status" value="1"/>
</dbReference>